<comment type="caution">
    <text evidence="1">The sequence shown here is derived from an EMBL/GenBank/DDBJ whole genome shotgun (WGS) entry which is preliminary data.</text>
</comment>
<dbReference type="EMBL" id="BGZK01000043">
    <property type="protein sequence ID" value="GBP10845.1"/>
    <property type="molecule type" value="Genomic_DNA"/>
</dbReference>
<sequence>MFLQLDEFGIDRASGRPTITTNSLRGRPDGSSCFLITDGMISTRWLILGIAKVFRLRYDNNGGIDPTANTIRSRERIVLPVAQSGRINSSELKNSLINSPLVRMHPVTVWFIDEILNHSATHCSYRFVRGSADKSVTRLSHHIVLTAPYTVDTVMTQSW</sequence>
<keyword evidence="2" id="KW-1185">Reference proteome</keyword>
<proteinExistence type="predicted"/>
<evidence type="ECO:0000313" key="2">
    <source>
        <dbReference type="Proteomes" id="UP000299102"/>
    </source>
</evidence>
<protein>
    <submittedName>
        <fullName evidence="1">Uncharacterized protein</fullName>
    </submittedName>
</protein>
<dbReference type="AlphaFoldDB" id="A0A4C1T9K1"/>
<dbReference type="Proteomes" id="UP000299102">
    <property type="component" value="Unassembled WGS sequence"/>
</dbReference>
<reference evidence="1 2" key="1">
    <citation type="journal article" date="2019" name="Commun. Biol.">
        <title>The bagworm genome reveals a unique fibroin gene that provides high tensile strength.</title>
        <authorList>
            <person name="Kono N."/>
            <person name="Nakamura H."/>
            <person name="Ohtoshi R."/>
            <person name="Tomita M."/>
            <person name="Numata K."/>
            <person name="Arakawa K."/>
        </authorList>
    </citation>
    <scope>NUCLEOTIDE SEQUENCE [LARGE SCALE GENOMIC DNA]</scope>
</reference>
<name>A0A4C1T9K1_EUMVA</name>
<accession>A0A4C1T9K1</accession>
<organism evidence="1 2">
    <name type="scientific">Eumeta variegata</name>
    <name type="common">Bagworm moth</name>
    <name type="synonym">Eumeta japonica</name>
    <dbReference type="NCBI Taxonomy" id="151549"/>
    <lineage>
        <taxon>Eukaryota</taxon>
        <taxon>Metazoa</taxon>
        <taxon>Ecdysozoa</taxon>
        <taxon>Arthropoda</taxon>
        <taxon>Hexapoda</taxon>
        <taxon>Insecta</taxon>
        <taxon>Pterygota</taxon>
        <taxon>Neoptera</taxon>
        <taxon>Endopterygota</taxon>
        <taxon>Lepidoptera</taxon>
        <taxon>Glossata</taxon>
        <taxon>Ditrysia</taxon>
        <taxon>Tineoidea</taxon>
        <taxon>Psychidae</taxon>
        <taxon>Oiketicinae</taxon>
        <taxon>Eumeta</taxon>
    </lineage>
</organism>
<evidence type="ECO:0000313" key="1">
    <source>
        <dbReference type="EMBL" id="GBP10845.1"/>
    </source>
</evidence>
<gene>
    <name evidence="1" type="ORF">EVAR_5433_1</name>
</gene>